<dbReference type="SMART" id="SM00248">
    <property type="entry name" value="ANK"/>
    <property type="match status" value="3"/>
</dbReference>
<protein>
    <submittedName>
        <fullName evidence="3">Ankyrin repeat-containing domain protein</fullName>
    </submittedName>
</protein>
<reference evidence="3" key="1">
    <citation type="journal article" date="2021" name="Nat. Commun.">
        <title>Genetic determinants of endophytism in the Arabidopsis root mycobiome.</title>
        <authorList>
            <person name="Mesny F."/>
            <person name="Miyauchi S."/>
            <person name="Thiergart T."/>
            <person name="Pickel B."/>
            <person name="Atanasova L."/>
            <person name="Karlsson M."/>
            <person name="Huettel B."/>
            <person name="Barry K.W."/>
            <person name="Haridas S."/>
            <person name="Chen C."/>
            <person name="Bauer D."/>
            <person name="Andreopoulos W."/>
            <person name="Pangilinan J."/>
            <person name="LaButti K."/>
            <person name="Riley R."/>
            <person name="Lipzen A."/>
            <person name="Clum A."/>
            <person name="Drula E."/>
            <person name="Henrissat B."/>
            <person name="Kohler A."/>
            <person name="Grigoriev I.V."/>
            <person name="Martin F.M."/>
            <person name="Hacquard S."/>
        </authorList>
    </citation>
    <scope>NUCLEOTIDE SEQUENCE</scope>
    <source>
        <strain evidence="3">MPI-CAGE-CH-0243</strain>
    </source>
</reference>
<dbReference type="OrthoDB" id="3799861at2759"/>
<dbReference type="PANTHER" id="PTHR24166">
    <property type="entry name" value="ROLLING PEBBLES, ISOFORM B"/>
    <property type="match status" value="1"/>
</dbReference>
<proteinExistence type="predicted"/>
<evidence type="ECO:0000256" key="1">
    <source>
        <dbReference type="ARBA" id="ARBA00022737"/>
    </source>
</evidence>
<dbReference type="InterPro" id="IPR050889">
    <property type="entry name" value="Dendritic_Spine_Reg/Scaffold"/>
</dbReference>
<comment type="caution">
    <text evidence="3">The sequence shown here is derived from an EMBL/GenBank/DDBJ whole genome shotgun (WGS) entry which is preliminary data.</text>
</comment>
<name>A0A9P9IU23_9PLEO</name>
<dbReference type="Pfam" id="PF12796">
    <property type="entry name" value="Ank_2"/>
    <property type="match status" value="1"/>
</dbReference>
<dbReference type="Proteomes" id="UP000700596">
    <property type="component" value="Unassembled WGS sequence"/>
</dbReference>
<evidence type="ECO:0000313" key="3">
    <source>
        <dbReference type="EMBL" id="KAH7132391.1"/>
    </source>
</evidence>
<dbReference type="AlphaFoldDB" id="A0A9P9IU23"/>
<dbReference type="Gene3D" id="1.25.40.20">
    <property type="entry name" value="Ankyrin repeat-containing domain"/>
    <property type="match status" value="2"/>
</dbReference>
<accession>A0A9P9IU23</accession>
<organism evidence="3 4">
    <name type="scientific">Dendryphion nanum</name>
    <dbReference type="NCBI Taxonomy" id="256645"/>
    <lineage>
        <taxon>Eukaryota</taxon>
        <taxon>Fungi</taxon>
        <taxon>Dikarya</taxon>
        <taxon>Ascomycota</taxon>
        <taxon>Pezizomycotina</taxon>
        <taxon>Dothideomycetes</taxon>
        <taxon>Pleosporomycetidae</taxon>
        <taxon>Pleosporales</taxon>
        <taxon>Torulaceae</taxon>
        <taxon>Dendryphion</taxon>
    </lineage>
</organism>
<keyword evidence="1" id="KW-0677">Repeat</keyword>
<dbReference type="SUPFAM" id="SSF48403">
    <property type="entry name" value="Ankyrin repeat"/>
    <property type="match status" value="1"/>
</dbReference>
<dbReference type="PANTHER" id="PTHR24166:SF47">
    <property type="entry name" value="M-PHASE PHOSPHOPROTEIN 8"/>
    <property type="match status" value="1"/>
</dbReference>
<dbReference type="EMBL" id="JAGMWT010000003">
    <property type="protein sequence ID" value="KAH7132391.1"/>
    <property type="molecule type" value="Genomic_DNA"/>
</dbReference>
<evidence type="ECO:0000313" key="4">
    <source>
        <dbReference type="Proteomes" id="UP000700596"/>
    </source>
</evidence>
<evidence type="ECO:0000256" key="2">
    <source>
        <dbReference type="ARBA" id="ARBA00023043"/>
    </source>
</evidence>
<dbReference type="InterPro" id="IPR002110">
    <property type="entry name" value="Ankyrin_rpt"/>
</dbReference>
<keyword evidence="4" id="KW-1185">Reference proteome</keyword>
<dbReference type="InterPro" id="IPR036770">
    <property type="entry name" value="Ankyrin_rpt-contain_sf"/>
</dbReference>
<sequence length="475" mass="53776">MNILDLPLELFQAILAKSIVVRSWERETFAEQIIETIFAFKLLDAFFSDSQILAKAQGGVPPFAAAYLESRVLNEPESGKPVLVGLRHIAKILCTDNESQAPDQGEIDDCVSFLCSVAATNRTLDHYWDDDPLQRRLHYFFLDNFEEEDFAQELFVAAIVTNNTQILRNLPSSTWRTRPPSDMFGECDDIVGEFANENTMVELIKDLDNHGNSDWRYWIHPAAAADRVEIVKFLFNYTLWDFDDQDWTQNGSKYILGALGTPKRETAEYIMERRDSLFPTKLDIDDHFIMGDILRLCAEKGWFEVAKYLLEKGATFKRKHNTDNYGPLIRACRVGSLDLVKLLLRASPSRLGALGTAAKCNHKDIMRYLLESEQSIEYEFCRAVIGGNMGTIRLLLDHGVDLTSTPPNATHPLVSAIRLENEELFLLLLEHGACLDESYQGTTVIEECIAIAKRDGLESWLEIFTDACLNIDAGS</sequence>
<keyword evidence="2" id="KW-0040">ANK repeat</keyword>
<gene>
    <name evidence="3" type="ORF">B0J11DRAFT_577311</name>
</gene>